<keyword evidence="7 9" id="KW-1133">Transmembrane helix</keyword>
<feature type="transmembrane region" description="Helical" evidence="9">
    <location>
        <begin position="137"/>
        <end position="157"/>
    </location>
</feature>
<keyword evidence="5 9" id="KW-0547">Nucleotide-binding</keyword>
<dbReference type="eggNOG" id="COG3202">
    <property type="taxonomic scope" value="Bacteria"/>
</dbReference>
<feature type="transmembrane region" description="Helical" evidence="9">
    <location>
        <begin position="258"/>
        <end position="277"/>
    </location>
</feature>
<reference evidence="10 11" key="1">
    <citation type="journal article" date="2013" name="Proc. Natl. Acad. Sci. U.S.A.">
        <title>Candidate phylum TM6 genome recovered from a hospital sink biofilm provides genomic insights into this uncultivated phylum.</title>
        <authorList>
            <person name="McLean J.S."/>
            <person name="Lombardo M.J."/>
            <person name="Badger J.H."/>
            <person name="Edlund A."/>
            <person name="Novotny M."/>
            <person name="Yee-Greenbaum J."/>
            <person name="Vyahhi N."/>
            <person name="Hall A.P."/>
            <person name="Yang Y."/>
            <person name="Dupont C.L."/>
            <person name="Ziegler M.G."/>
            <person name="Chitsaz H."/>
            <person name="Allen A.E."/>
            <person name="Yooseph S."/>
            <person name="Tesler G."/>
            <person name="Pevzner P.A."/>
            <person name="Friedman R.M."/>
            <person name="Nealson K.H."/>
            <person name="Venter J.C."/>
            <person name="Lasken R.S."/>
        </authorList>
    </citation>
    <scope>NUCLEOTIDE SEQUENCE [LARGE SCALE GENOMIC DNA]</scope>
    <source>
        <strain evidence="10 11">TM6SC1</strain>
    </source>
</reference>
<feature type="transmembrane region" description="Helical" evidence="9">
    <location>
        <begin position="429"/>
        <end position="451"/>
    </location>
</feature>
<organism evidence="10 11">
    <name type="scientific">candidate division TM6 bacterium JCVI TM6SC1</name>
    <dbReference type="NCBI Taxonomy" id="1306947"/>
    <lineage>
        <taxon>Bacteria</taxon>
        <taxon>Candidatus Babelota</taxon>
        <taxon>Vermiphilus</taxon>
    </lineage>
</organism>
<feature type="transmembrane region" description="Helical" evidence="9">
    <location>
        <begin position="197"/>
        <end position="218"/>
    </location>
</feature>
<dbReference type="InterPro" id="IPR004667">
    <property type="entry name" value="ADP_ATP_car_bac_type"/>
</dbReference>
<feature type="transmembrane region" description="Helical" evidence="9">
    <location>
        <begin position="169"/>
        <end position="191"/>
    </location>
</feature>
<feature type="transmembrane region" description="Helical" evidence="9">
    <location>
        <begin position="64"/>
        <end position="84"/>
    </location>
</feature>
<evidence type="ECO:0000256" key="6">
    <source>
        <dbReference type="ARBA" id="ARBA00022840"/>
    </source>
</evidence>
<dbReference type="AlphaFoldDB" id="A0A0D2I1H5"/>
<comment type="subcellular location">
    <subcellularLocation>
        <location evidence="1 9">Membrane</location>
        <topology evidence="1 9">Multi-pass membrane protein</topology>
    </subcellularLocation>
</comment>
<evidence type="ECO:0000256" key="8">
    <source>
        <dbReference type="ARBA" id="ARBA00023136"/>
    </source>
</evidence>
<keyword evidence="3 9" id="KW-0813">Transport</keyword>
<feature type="transmembrane region" description="Helical" evidence="9">
    <location>
        <begin position="96"/>
        <end position="117"/>
    </location>
</feature>
<evidence type="ECO:0000256" key="4">
    <source>
        <dbReference type="ARBA" id="ARBA00022692"/>
    </source>
</evidence>
<protein>
    <recommendedName>
        <fullName evidence="9">ADP,ATP carrier protein</fullName>
    </recommendedName>
</protein>
<dbReference type="STRING" id="1306947.J120_04025"/>
<keyword evidence="8 9" id="KW-0472">Membrane</keyword>
<feature type="transmembrane region" description="Helical" evidence="9">
    <location>
        <begin position="297"/>
        <end position="319"/>
    </location>
</feature>
<gene>
    <name evidence="10" type="ORF">J120_04025</name>
</gene>
<keyword evidence="6 9" id="KW-0067">ATP-binding</keyword>
<dbReference type="GO" id="GO:0016020">
    <property type="term" value="C:membrane"/>
    <property type="evidence" value="ECO:0007669"/>
    <property type="project" value="UniProtKB-SubCell"/>
</dbReference>
<feature type="transmembrane region" description="Helical" evidence="9">
    <location>
        <begin position="21"/>
        <end position="38"/>
    </location>
</feature>
<sequence>MIASVVRFFYPELKQEEVRKFGLLALAFFFTIGAYWMLRLLKDAIFFKVAFPASLGWLPDQGALFQPLAKTYSFVTVLVLVALYTKLVDLFEKQKLFYIICSFYAALFAGITAILIWRDVAGVEAVGRTLLAATGWVSYLAIESFGSIVVALFWSFTSSVTDTEAAKRGYPFIIAGAQVGSIAGSALNIFAEHLGGVSRLFFVATVLVLMIMVVVWYFMKTIPAEQLVGNRQAAQTEKKKEGFVEGFLAGIKLLFTRGYLFGILIVATFYEVINTIVDYQMKRQASVFPQYATENGFAKFLGIFGVATNSLALFMALLGTSYIMRKYGLTFCLLSYPIVLGLALGSLYLLYAYGNPSAAVMLWSTFGVMMLAKGLSYAVNNPTKEMMYIPTSKDAKFKTKGWIDMFGSRTAKMGGAQFVEPFKKNLPDLMTYGTLLSLGLIGVWFAAALYVGRKNAELTRKGEIVG</sequence>
<evidence type="ECO:0000256" key="9">
    <source>
        <dbReference type="RuleBase" id="RU363121"/>
    </source>
</evidence>
<dbReference type="PANTHER" id="PTHR31187:SF1">
    <property type="entry name" value="ADP,ATP CARRIER PROTEIN 1"/>
    <property type="match status" value="1"/>
</dbReference>
<evidence type="ECO:0000256" key="7">
    <source>
        <dbReference type="ARBA" id="ARBA00022989"/>
    </source>
</evidence>
<proteinExistence type="inferred from homology"/>
<dbReference type="GO" id="GO:0005524">
    <property type="term" value="F:ATP binding"/>
    <property type="evidence" value="ECO:0007669"/>
    <property type="project" value="UniProtKB-KW"/>
</dbReference>
<dbReference type="EMBL" id="ARQD01000003">
    <property type="protein sequence ID" value="KIX85075.1"/>
    <property type="molecule type" value="Genomic_DNA"/>
</dbReference>
<dbReference type="SUPFAM" id="SSF103473">
    <property type="entry name" value="MFS general substrate transporter"/>
    <property type="match status" value="1"/>
</dbReference>
<accession>A0A0D2I1H5</accession>
<evidence type="ECO:0000313" key="10">
    <source>
        <dbReference type="EMBL" id="KIX85075.1"/>
    </source>
</evidence>
<dbReference type="PANTHER" id="PTHR31187">
    <property type="match status" value="1"/>
</dbReference>
<evidence type="ECO:0000256" key="2">
    <source>
        <dbReference type="ARBA" id="ARBA00007127"/>
    </source>
</evidence>
<dbReference type="Pfam" id="PF03219">
    <property type="entry name" value="TLC"/>
    <property type="match status" value="1"/>
</dbReference>
<comment type="caution">
    <text evidence="10">The sequence shown here is derived from an EMBL/GenBank/DDBJ whole genome shotgun (WGS) entry which is preliminary data.</text>
</comment>
<evidence type="ECO:0000256" key="1">
    <source>
        <dbReference type="ARBA" id="ARBA00004141"/>
    </source>
</evidence>
<dbReference type="Proteomes" id="UP000032214">
    <property type="component" value="Unassembled WGS sequence"/>
</dbReference>
<comment type="similarity">
    <text evidence="2 9">Belongs to the ADP/ATP translocase tlc family.</text>
</comment>
<dbReference type="GO" id="GO:0005471">
    <property type="term" value="F:ATP:ADP antiporter activity"/>
    <property type="evidence" value="ECO:0007669"/>
    <property type="project" value="InterPro"/>
</dbReference>
<evidence type="ECO:0000256" key="5">
    <source>
        <dbReference type="ARBA" id="ARBA00022741"/>
    </source>
</evidence>
<evidence type="ECO:0000256" key="3">
    <source>
        <dbReference type="ARBA" id="ARBA00022448"/>
    </source>
</evidence>
<feature type="transmembrane region" description="Helical" evidence="9">
    <location>
        <begin position="331"/>
        <end position="354"/>
    </location>
</feature>
<dbReference type="InterPro" id="IPR036259">
    <property type="entry name" value="MFS_trans_sf"/>
</dbReference>
<evidence type="ECO:0000313" key="11">
    <source>
        <dbReference type="Proteomes" id="UP000032214"/>
    </source>
</evidence>
<keyword evidence="4 9" id="KW-0812">Transmembrane</keyword>
<keyword evidence="11" id="KW-1185">Reference proteome</keyword>
<name>A0A0D2I1H5_9BACT</name>